<keyword evidence="6 7" id="KW-0472">Membrane</keyword>
<dbReference type="AlphaFoldDB" id="A0A1X7BV42"/>
<dbReference type="Pfam" id="PF01810">
    <property type="entry name" value="LysE"/>
    <property type="match status" value="1"/>
</dbReference>
<evidence type="ECO:0000256" key="3">
    <source>
        <dbReference type="ARBA" id="ARBA00022475"/>
    </source>
</evidence>
<name>A0A1X7BV42_9RHOB</name>
<evidence type="ECO:0000256" key="6">
    <source>
        <dbReference type="ARBA" id="ARBA00023136"/>
    </source>
</evidence>
<accession>A0A1X7BV42</accession>
<evidence type="ECO:0000313" key="9">
    <source>
        <dbReference type="Proteomes" id="UP000193224"/>
    </source>
</evidence>
<dbReference type="PANTHER" id="PTHR30086">
    <property type="entry name" value="ARGININE EXPORTER PROTEIN ARGO"/>
    <property type="match status" value="1"/>
</dbReference>
<feature type="transmembrane region" description="Helical" evidence="7">
    <location>
        <begin position="6"/>
        <end position="28"/>
    </location>
</feature>
<sequence length="205" mass="21870">MSWEGWTIFAVFWAVFVTTPGPNAVNCITNGMTIGFRRGLIAVLAILTQASLFLTLSALGITALIVASPVAFQAVKLLGAAFLIYMGVRGWITARRMVSVDAPQGSVYWRAFVIATINPKSVAGYLAAFSQFVQPDVPIGQQMWVIFPTALTLTALSYMTYTALGAGLGRAALGAVFNVWLRRVLALCFIVYGVLLGSAATPGRA</sequence>
<dbReference type="Proteomes" id="UP000193224">
    <property type="component" value="Unassembled WGS sequence"/>
</dbReference>
<evidence type="ECO:0000256" key="4">
    <source>
        <dbReference type="ARBA" id="ARBA00022692"/>
    </source>
</evidence>
<keyword evidence="4 7" id="KW-0812">Transmembrane</keyword>
<feature type="transmembrane region" description="Helical" evidence="7">
    <location>
        <begin position="70"/>
        <end position="88"/>
    </location>
</feature>
<evidence type="ECO:0000256" key="5">
    <source>
        <dbReference type="ARBA" id="ARBA00022989"/>
    </source>
</evidence>
<proteinExistence type="inferred from homology"/>
<feature type="transmembrane region" description="Helical" evidence="7">
    <location>
        <begin position="145"/>
        <end position="168"/>
    </location>
</feature>
<keyword evidence="5 7" id="KW-1133">Transmembrane helix</keyword>
<organism evidence="8 9">
    <name type="scientific">Roseovarius aestuarii</name>
    <dbReference type="NCBI Taxonomy" id="475083"/>
    <lineage>
        <taxon>Bacteria</taxon>
        <taxon>Pseudomonadati</taxon>
        <taxon>Pseudomonadota</taxon>
        <taxon>Alphaproteobacteria</taxon>
        <taxon>Rhodobacterales</taxon>
        <taxon>Roseobacteraceae</taxon>
        <taxon>Roseovarius</taxon>
    </lineage>
</organism>
<dbReference type="OrthoDB" id="9804822at2"/>
<feature type="transmembrane region" description="Helical" evidence="7">
    <location>
        <begin position="108"/>
        <end position="133"/>
    </location>
</feature>
<keyword evidence="3" id="KW-1003">Cell membrane</keyword>
<evidence type="ECO:0000256" key="2">
    <source>
        <dbReference type="ARBA" id="ARBA00007928"/>
    </source>
</evidence>
<keyword evidence="9" id="KW-1185">Reference proteome</keyword>
<dbReference type="PANTHER" id="PTHR30086:SF14">
    <property type="entry name" value="HOMOSERINE_HOMOSERINE LACTONE EFFLUX PROTEIN"/>
    <property type="match status" value="1"/>
</dbReference>
<protein>
    <submittedName>
        <fullName evidence="8">Leucine efflux protein</fullName>
    </submittedName>
</protein>
<feature type="transmembrane region" description="Helical" evidence="7">
    <location>
        <begin position="40"/>
        <end position="64"/>
    </location>
</feature>
<evidence type="ECO:0000313" key="8">
    <source>
        <dbReference type="EMBL" id="SMC13526.1"/>
    </source>
</evidence>
<dbReference type="EMBL" id="FWXB01000014">
    <property type="protein sequence ID" value="SMC13526.1"/>
    <property type="molecule type" value="Genomic_DNA"/>
</dbReference>
<dbReference type="GO" id="GO:0042970">
    <property type="term" value="F:homoserine transmembrane transporter activity"/>
    <property type="evidence" value="ECO:0007669"/>
    <property type="project" value="TreeGrafter"/>
</dbReference>
<evidence type="ECO:0000256" key="1">
    <source>
        <dbReference type="ARBA" id="ARBA00004651"/>
    </source>
</evidence>
<dbReference type="InterPro" id="IPR001123">
    <property type="entry name" value="LeuE-type"/>
</dbReference>
<gene>
    <name evidence="8" type="primary">leuE</name>
    <name evidence="8" type="ORF">ROA7745_03376</name>
</gene>
<dbReference type="GO" id="GO:0005886">
    <property type="term" value="C:plasma membrane"/>
    <property type="evidence" value="ECO:0007669"/>
    <property type="project" value="UniProtKB-SubCell"/>
</dbReference>
<evidence type="ECO:0000256" key="7">
    <source>
        <dbReference type="SAM" id="Phobius"/>
    </source>
</evidence>
<dbReference type="RefSeq" id="WP_085801462.1">
    <property type="nucleotide sequence ID" value="NZ_FWXB01000014.1"/>
</dbReference>
<comment type="similarity">
    <text evidence="2">Belongs to the Rht family.</text>
</comment>
<comment type="subcellular location">
    <subcellularLocation>
        <location evidence="1">Cell membrane</location>
        <topology evidence="1">Multi-pass membrane protein</topology>
    </subcellularLocation>
</comment>
<feature type="transmembrane region" description="Helical" evidence="7">
    <location>
        <begin position="180"/>
        <end position="200"/>
    </location>
</feature>
<reference evidence="8 9" key="1">
    <citation type="submission" date="2017-03" db="EMBL/GenBank/DDBJ databases">
        <authorList>
            <person name="Afonso C.L."/>
            <person name="Miller P.J."/>
            <person name="Scott M.A."/>
            <person name="Spackman E."/>
            <person name="Goraichik I."/>
            <person name="Dimitrov K.M."/>
            <person name="Suarez D.L."/>
            <person name="Swayne D.E."/>
        </authorList>
    </citation>
    <scope>NUCLEOTIDE SEQUENCE [LARGE SCALE GENOMIC DNA]</scope>
    <source>
        <strain evidence="8 9">CECT 7745</strain>
    </source>
</reference>